<name>A0AAN7HNY7_9PEZI</name>
<proteinExistence type="inferred from homology"/>
<feature type="domain" description="Rhodopsin" evidence="8">
    <location>
        <begin position="37"/>
        <end position="278"/>
    </location>
</feature>
<dbReference type="Proteomes" id="UP001303647">
    <property type="component" value="Unassembled WGS sequence"/>
</dbReference>
<feature type="region of interest" description="Disordered" evidence="6">
    <location>
        <begin position="309"/>
        <end position="332"/>
    </location>
</feature>
<comment type="subcellular location">
    <subcellularLocation>
        <location evidence="1">Membrane</location>
        <topology evidence="1">Multi-pass membrane protein</topology>
    </subcellularLocation>
</comment>
<feature type="transmembrane region" description="Helical" evidence="7">
    <location>
        <begin position="178"/>
        <end position="202"/>
    </location>
</feature>
<dbReference type="GO" id="GO:0016020">
    <property type="term" value="C:membrane"/>
    <property type="evidence" value="ECO:0007669"/>
    <property type="project" value="UniProtKB-SubCell"/>
</dbReference>
<evidence type="ECO:0000256" key="6">
    <source>
        <dbReference type="SAM" id="MobiDB-lite"/>
    </source>
</evidence>
<evidence type="ECO:0000256" key="1">
    <source>
        <dbReference type="ARBA" id="ARBA00004141"/>
    </source>
</evidence>
<evidence type="ECO:0000256" key="7">
    <source>
        <dbReference type="SAM" id="Phobius"/>
    </source>
</evidence>
<organism evidence="9 10">
    <name type="scientific">Corynascus novoguineensis</name>
    <dbReference type="NCBI Taxonomy" id="1126955"/>
    <lineage>
        <taxon>Eukaryota</taxon>
        <taxon>Fungi</taxon>
        <taxon>Dikarya</taxon>
        <taxon>Ascomycota</taxon>
        <taxon>Pezizomycotina</taxon>
        <taxon>Sordariomycetes</taxon>
        <taxon>Sordariomycetidae</taxon>
        <taxon>Sordariales</taxon>
        <taxon>Chaetomiaceae</taxon>
        <taxon>Corynascus</taxon>
    </lineage>
</organism>
<keyword evidence="2 7" id="KW-0812">Transmembrane</keyword>
<dbReference type="PANTHER" id="PTHR33048">
    <property type="entry name" value="PTH11-LIKE INTEGRAL MEMBRANE PROTEIN (AFU_ORTHOLOGUE AFUA_5G11245)"/>
    <property type="match status" value="1"/>
</dbReference>
<feature type="transmembrane region" description="Helical" evidence="7">
    <location>
        <begin position="96"/>
        <end position="117"/>
    </location>
</feature>
<evidence type="ECO:0000256" key="2">
    <source>
        <dbReference type="ARBA" id="ARBA00022692"/>
    </source>
</evidence>
<feature type="transmembrane region" description="Helical" evidence="7">
    <location>
        <begin position="214"/>
        <end position="234"/>
    </location>
</feature>
<evidence type="ECO:0000256" key="5">
    <source>
        <dbReference type="ARBA" id="ARBA00038359"/>
    </source>
</evidence>
<evidence type="ECO:0000313" key="10">
    <source>
        <dbReference type="Proteomes" id="UP001303647"/>
    </source>
</evidence>
<sequence length="332" mass="37019">MSGGPTEDANRADESIADDLIECVVVLMAIMLVVVSLRFYIRLRLLRKAGNDDIALAATMVRTIHGPLPGILFFFLATRHGLGHHIETLSLEERSFFLKLVYAASLGYHVTIMLLKATFLLQFRRVFPLPVFQRVCDIFLVFLGLWTIAGIIGGALICLPVSKNWDLQEPIWTCDERFYFWLVHGLMHLITDLIIFVMPLPLLKTLPLPPAHKFVLLGVFCLGFLTCIFSGVRLTTLHASLRDPDVTWTSAVTVFWSDGEVACSIICLCIPTLRPLMGKCCTHRTCKGNIMERGTRRFGFYAISLPSSVGPPPVPSPSRAPDPAHTNNNRIS</sequence>
<keyword evidence="10" id="KW-1185">Reference proteome</keyword>
<evidence type="ECO:0000256" key="3">
    <source>
        <dbReference type="ARBA" id="ARBA00022989"/>
    </source>
</evidence>
<feature type="compositionally biased region" description="Pro residues" evidence="6">
    <location>
        <begin position="309"/>
        <end position="320"/>
    </location>
</feature>
<gene>
    <name evidence="9" type="ORF">C7999DRAFT_14499</name>
</gene>
<dbReference type="PANTHER" id="PTHR33048:SF47">
    <property type="entry name" value="INTEGRAL MEMBRANE PROTEIN-RELATED"/>
    <property type="match status" value="1"/>
</dbReference>
<feature type="transmembrane region" description="Helical" evidence="7">
    <location>
        <begin position="53"/>
        <end position="76"/>
    </location>
</feature>
<comment type="caution">
    <text evidence="9">The sequence shown here is derived from an EMBL/GenBank/DDBJ whole genome shotgun (WGS) entry which is preliminary data.</text>
</comment>
<protein>
    <recommendedName>
        <fullName evidence="8">Rhodopsin domain-containing protein</fullName>
    </recommendedName>
</protein>
<reference evidence="9" key="1">
    <citation type="journal article" date="2023" name="Mol. Phylogenet. Evol.">
        <title>Genome-scale phylogeny and comparative genomics of the fungal order Sordariales.</title>
        <authorList>
            <person name="Hensen N."/>
            <person name="Bonometti L."/>
            <person name="Westerberg I."/>
            <person name="Brannstrom I.O."/>
            <person name="Guillou S."/>
            <person name="Cros-Aarteil S."/>
            <person name="Calhoun S."/>
            <person name="Haridas S."/>
            <person name="Kuo A."/>
            <person name="Mondo S."/>
            <person name="Pangilinan J."/>
            <person name="Riley R."/>
            <person name="LaButti K."/>
            <person name="Andreopoulos B."/>
            <person name="Lipzen A."/>
            <person name="Chen C."/>
            <person name="Yan M."/>
            <person name="Daum C."/>
            <person name="Ng V."/>
            <person name="Clum A."/>
            <person name="Steindorff A."/>
            <person name="Ohm R.A."/>
            <person name="Martin F."/>
            <person name="Silar P."/>
            <person name="Natvig D.O."/>
            <person name="Lalanne C."/>
            <person name="Gautier V."/>
            <person name="Ament-Velasquez S.L."/>
            <person name="Kruys A."/>
            <person name="Hutchinson M.I."/>
            <person name="Powell A.J."/>
            <person name="Barry K."/>
            <person name="Miller A.N."/>
            <person name="Grigoriev I.V."/>
            <person name="Debuchy R."/>
            <person name="Gladieux P."/>
            <person name="Hiltunen Thoren M."/>
            <person name="Johannesson H."/>
        </authorList>
    </citation>
    <scope>NUCLEOTIDE SEQUENCE</scope>
    <source>
        <strain evidence="9">CBS 359.72</strain>
    </source>
</reference>
<dbReference type="AlphaFoldDB" id="A0AAN7HNY7"/>
<dbReference type="InterPro" id="IPR052337">
    <property type="entry name" value="SAT4-like"/>
</dbReference>
<dbReference type="InterPro" id="IPR049326">
    <property type="entry name" value="Rhodopsin_dom_fungi"/>
</dbReference>
<evidence type="ECO:0000313" key="9">
    <source>
        <dbReference type="EMBL" id="KAK4247458.1"/>
    </source>
</evidence>
<evidence type="ECO:0000259" key="8">
    <source>
        <dbReference type="Pfam" id="PF20684"/>
    </source>
</evidence>
<keyword evidence="3 7" id="KW-1133">Transmembrane helix</keyword>
<evidence type="ECO:0000256" key="4">
    <source>
        <dbReference type="ARBA" id="ARBA00023136"/>
    </source>
</evidence>
<comment type="similarity">
    <text evidence="5">Belongs to the SAT4 family.</text>
</comment>
<feature type="transmembrane region" description="Helical" evidence="7">
    <location>
        <begin position="20"/>
        <end position="41"/>
    </location>
</feature>
<dbReference type="Pfam" id="PF20684">
    <property type="entry name" value="Fung_rhodopsin"/>
    <property type="match status" value="1"/>
</dbReference>
<reference evidence="9" key="2">
    <citation type="submission" date="2023-05" db="EMBL/GenBank/DDBJ databases">
        <authorList>
            <consortium name="Lawrence Berkeley National Laboratory"/>
            <person name="Steindorff A."/>
            <person name="Hensen N."/>
            <person name="Bonometti L."/>
            <person name="Westerberg I."/>
            <person name="Brannstrom I.O."/>
            <person name="Guillou S."/>
            <person name="Cros-Aarteil S."/>
            <person name="Calhoun S."/>
            <person name="Haridas S."/>
            <person name="Kuo A."/>
            <person name="Mondo S."/>
            <person name="Pangilinan J."/>
            <person name="Riley R."/>
            <person name="Labutti K."/>
            <person name="Andreopoulos B."/>
            <person name="Lipzen A."/>
            <person name="Chen C."/>
            <person name="Yanf M."/>
            <person name="Daum C."/>
            <person name="Ng V."/>
            <person name="Clum A."/>
            <person name="Ohm R."/>
            <person name="Martin F."/>
            <person name="Silar P."/>
            <person name="Natvig D."/>
            <person name="Lalanne C."/>
            <person name="Gautier V."/>
            <person name="Ament-Velasquez S.L."/>
            <person name="Kruys A."/>
            <person name="Hutchinson M.I."/>
            <person name="Powell A.J."/>
            <person name="Barry K."/>
            <person name="Miller A.N."/>
            <person name="Grigoriev I.V."/>
            <person name="Debuchy R."/>
            <person name="Gladieux P."/>
            <person name="Thoren M.H."/>
            <person name="Johannesson H."/>
        </authorList>
    </citation>
    <scope>NUCLEOTIDE SEQUENCE</scope>
    <source>
        <strain evidence="9">CBS 359.72</strain>
    </source>
</reference>
<dbReference type="EMBL" id="MU857653">
    <property type="protein sequence ID" value="KAK4247458.1"/>
    <property type="molecule type" value="Genomic_DNA"/>
</dbReference>
<keyword evidence="4 7" id="KW-0472">Membrane</keyword>
<feature type="transmembrane region" description="Helical" evidence="7">
    <location>
        <begin position="138"/>
        <end position="162"/>
    </location>
</feature>
<accession>A0AAN7HNY7</accession>